<dbReference type="NCBIfam" id="TIGR04056">
    <property type="entry name" value="OMP_RagA_SusC"/>
    <property type="match status" value="1"/>
</dbReference>
<evidence type="ECO:0000256" key="6">
    <source>
        <dbReference type="ARBA" id="ARBA00023237"/>
    </source>
</evidence>
<evidence type="ECO:0000256" key="7">
    <source>
        <dbReference type="PROSITE-ProRule" id="PRU01360"/>
    </source>
</evidence>
<keyword evidence="3 7" id="KW-1134">Transmembrane beta strand</keyword>
<dbReference type="GO" id="GO:0009279">
    <property type="term" value="C:cell outer membrane"/>
    <property type="evidence" value="ECO:0007669"/>
    <property type="project" value="UniProtKB-SubCell"/>
</dbReference>
<protein>
    <recommendedName>
        <fullName evidence="8">TonB-dependent receptor plug domain-containing protein</fullName>
    </recommendedName>
</protein>
<evidence type="ECO:0000313" key="10">
    <source>
        <dbReference type="Proteomes" id="UP000290261"/>
    </source>
</evidence>
<comment type="similarity">
    <text evidence="7">Belongs to the TonB-dependent receptor family.</text>
</comment>
<feature type="domain" description="TonB-dependent receptor plug" evidence="8">
    <location>
        <begin position="233"/>
        <end position="340"/>
    </location>
</feature>
<keyword evidence="4 7" id="KW-0812">Transmembrane</keyword>
<dbReference type="Pfam" id="PF07715">
    <property type="entry name" value="Plug"/>
    <property type="match status" value="1"/>
</dbReference>
<proteinExistence type="inferred from homology"/>
<keyword evidence="2 7" id="KW-0813">Transport</keyword>
<sequence length="1137" mass="123539">MKNNHWFSCFLENILNKNRTLKVSILLFICVLFNLHASSYSQNTKVTVSVNNAPIEMVLGQIENQSKFKFFYKTGEVDVNKKVTINVKNIAIKDLLQKIFVGDNISFVTVKNQIVLKSNRPTKPVFSGKTPMANAEQPAPQISISGTIVDSNGVPILGASVIEKGTTNGTAADFDGNYVLQVSGPDAVLVFSSLGFSTQEIAIGTATTLNVTLMEDAQSLDEVVIVGYGTQRKSDLTGAISSVSSDDVQGQPVANINEAVQGRIPGVEITSSSGEPGAPLQIRVRGMGTFGNTGPLYVVDGMPVNVTDVNSIDPNSIESMDILKDASASAIYGSRAANGVVLITTKAGKSGKPKVTIDSYYGIQEFTDFIPLLNSREYAQLNIDASAAAGATVEPAFANPESITVDTDWQKAAYQAAPIQNYNVSISGGSENAKYSASGGYFDQEGIMVFSNFKRYTARVKSEFKIGEKLTIGESINLSRGLGLNMGQGNNLDFAYLLGASPTMPIFREGNLGGYAGPNAAETGRNNRENIVGRRNFRRTYTTINKILGSLYAEYQIIPNLKYRLNLGINAGFNTSKLYVPKFEMENRTNLVQQLTESKRESYEYLVENILTYDKQFEDFSLSLLGGYTEQNAFYSNIGGSIREFPSNELQVIDAGTGSFTIQGNESEWALRSYLGRANITVLDKYLFTATFRRDGSSRFGSQNRYGNFPSVALGWNISRENFMSAIPAISNLKLRGSWGKLGNQDTNDNYVNQTTIDTTPRYILGAGQGIAAAAAVTSLGNPALKWESTTQTNVGVDLGLLDGSIFFTADYWVKDTDGVLLRTPISVATGIERSLGPYENSAGIKNSGFEFLLGYRKDRNDFNYEVSVNLSTVKNEVTSLGDGTTSIINLVNNAYNYGTFTRTTVGESMSSFYGYVADGIFQNDQEVASHATQPGAAPGDVRFKDLNGDGAITDADRKVIGDPFPDFSYGINGSMSYKNFDLSLSFQGVAGKELYNSQRAYLESMDGEHEQMATTLNRWTGEGSTNTFPRAVRGNPNDNTRPSTRFLENASFLKLRNIQVGYRFPKTILDSVGLTNARVYLSAQNVFTITDYSGYNPDVLGGSGWATNDLNPLAVGVDTGTYPLPRTIQLGVQIGL</sequence>
<dbReference type="AlphaFoldDB" id="A0A444VHT5"/>
<dbReference type="EMBL" id="JJMP01000010">
    <property type="protein sequence ID" value="RYC50328.1"/>
    <property type="molecule type" value="Genomic_DNA"/>
</dbReference>
<dbReference type="InterPro" id="IPR039426">
    <property type="entry name" value="TonB-dep_rcpt-like"/>
</dbReference>
<evidence type="ECO:0000259" key="8">
    <source>
        <dbReference type="Pfam" id="PF07715"/>
    </source>
</evidence>
<evidence type="ECO:0000256" key="3">
    <source>
        <dbReference type="ARBA" id="ARBA00022452"/>
    </source>
</evidence>
<evidence type="ECO:0000313" key="9">
    <source>
        <dbReference type="EMBL" id="RYC50328.1"/>
    </source>
</evidence>
<dbReference type="InterPro" id="IPR037066">
    <property type="entry name" value="Plug_dom_sf"/>
</dbReference>
<dbReference type="InterPro" id="IPR023996">
    <property type="entry name" value="TonB-dep_OMP_SusC/RagA"/>
</dbReference>
<accession>A0A444VHT5</accession>
<dbReference type="Proteomes" id="UP000290261">
    <property type="component" value="Unassembled WGS sequence"/>
</dbReference>
<comment type="caution">
    <text evidence="9">The sequence shown here is derived from an EMBL/GenBank/DDBJ whole genome shotgun (WGS) entry which is preliminary data.</text>
</comment>
<dbReference type="PROSITE" id="PS52016">
    <property type="entry name" value="TONB_DEPENDENT_REC_3"/>
    <property type="match status" value="1"/>
</dbReference>
<dbReference type="RefSeq" id="WP_129655885.1">
    <property type="nucleotide sequence ID" value="NZ_ML142914.1"/>
</dbReference>
<dbReference type="InterPro" id="IPR012910">
    <property type="entry name" value="Plug_dom"/>
</dbReference>
<reference evidence="9 10" key="1">
    <citation type="submission" date="2014-04" db="EMBL/GenBank/DDBJ databases">
        <title>Whole genome of Muricauda olearia.</title>
        <authorList>
            <person name="Zhang X.-H."/>
            <person name="Tang K."/>
        </authorList>
    </citation>
    <scope>NUCLEOTIDE SEQUENCE [LARGE SCALE GENOMIC DNA]</scope>
    <source>
        <strain evidence="9 10">Th120</strain>
    </source>
</reference>
<evidence type="ECO:0000256" key="5">
    <source>
        <dbReference type="ARBA" id="ARBA00023136"/>
    </source>
</evidence>
<dbReference type="InterPro" id="IPR036942">
    <property type="entry name" value="Beta-barrel_TonB_sf"/>
</dbReference>
<dbReference type="Gene3D" id="2.60.40.1120">
    <property type="entry name" value="Carboxypeptidase-like, regulatory domain"/>
    <property type="match status" value="1"/>
</dbReference>
<keyword evidence="5 7" id="KW-0472">Membrane</keyword>
<organism evidence="9 10">
    <name type="scientific">Flagellimonas olearia</name>
    <dbReference type="NCBI Taxonomy" id="552546"/>
    <lineage>
        <taxon>Bacteria</taxon>
        <taxon>Pseudomonadati</taxon>
        <taxon>Bacteroidota</taxon>
        <taxon>Flavobacteriia</taxon>
        <taxon>Flavobacteriales</taxon>
        <taxon>Flavobacteriaceae</taxon>
        <taxon>Flagellimonas</taxon>
    </lineage>
</organism>
<dbReference type="Pfam" id="PF13715">
    <property type="entry name" value="CarbopepD_reg_2"/>
    <property type="match status" value="1"/>
</dbReference>
<dbReference type="Gene3D" id="2.170.130.10">
    <property type="entry name" value="TonB-dependent receptor, plug domain"/>
    <property type="match status" value="1"/>
</dbReference>
<dbReference type="NCBIfam" id="TIGR04057">
    <property type="entry name" value="SusC_RagA_signa"/>
    <property type="match status" value="1"/>
</dbReference>
<dbReference type="InterPro" id="IPR023997">
    <property type="entry name" value="TonB-dep_OMP_SusC/RagA_CS"/>
</dbReference>
<evidence type="ECO:0000256" key="4">
    <source>
        <dbReference type="ARBA" id="ARBA00022692"/>
    </source>
</evidence>
<evidence type="ECO:0000256" key="2">
    <source>
        <dbReference type="ARBA" id="ARBA00022448"/>
    </source>
</evidence>
<keyword evidence="6 7" id="KW-0998">Cell outer membrane</keyword>
<evidence type="ECO:0000256" key="1">
    <source>
        <dbReference type="ARBA" id="ARBA00004571"/>
    </source>
</evidence>
<gene>
    <name evidence="9" type="ORF">DN53_05225</name>
</gene>
<dbReference type="FunFam" id="2.170.130.10:FF:000008">
    <property type="entry name" value="SusC/RagA family TonB-linked outer membrane protein"/>
    <property type="match status" value="1"/>
</dbReference>
<keyword evidence="10" id="KW-1185">Reference proteome</keyword>
<name>A0A444VHT5_9FLAO</name>
<dbReference type="InterPro" id="IPR008969">
    <property type="entry name" value="CarboxyPept-like_regulatory"/>
</dbReference>
<dbReference type="Gene3D" id="2.40.170.20">
    <property type="entry name" value="TonB-dependent receptor, beta-barrel domain"/>
    <property type="match status" value="1"/>
</dbReference>
<comment type="subcellular location">
    <subcellularLocation>
        <location evidence="1 7">Cell outer membrane</location>
        <topology evidence="1 7">Multi-pass membrane protein</topology>
    </subcellularLocation>
</comment>
<dbReference type="SUPFAM" id="SSF49464">
    <property type="entry name" value="Carboxypeptidase regulatory domain-like"/>
    <property type="match status" value="1"/>
</dbReference>
<dbReference type="SUPFAM" id="SSF56935">
    <property type="entry name" value="Porins"/>
    <property type="match status" value="1"/>
</dbReference>